<dbReference type="PRINTS" id="PR00727">
    <property type="entry name" value="LEADERPTASE"/>
</dbReference>
<keyword evidence="5 6" id="KW-0378">Hydrolase</keyword>
<evidence type="ECO:0000256" key="5">
    <source>
        <dbReference type="ARBA" id="ARBA00022801"/>
    </source>
</evidence>
<sequence>MDTDAQLSERDSASPPSAPSVAGGREAPSRSSRTARLLRPAAALAAVCLVTSLLVNLFVVQPFLIPSGSMENTLRPGDRVLVNKLAYVFGGEPARGDVIVFDGTGSFTEELSGGNPLTRLLRKAGAFAGLTEPVETDFAKRVVGIGGDRVTCCDTAGRLRVNGVAVEESGYLYPGDTPSRVPFDIVVPEGRLWVMGDHRSDSRDSRDYLGAPGGGTVPVDRVIGRADWIGWPAGRWTSIERPWDG</sequence>
<dbReference type="RefSeq" id="WP_386413673.1">
    <property type="nucleotide sequence ID" value="NZ_JBHSZO010000010.1"/>
</dbReference>
<feature type="region of interest" description="Disordered" evidence="7">
    <location>
        <begin position="1"/>
        <end position="33"/>
    </location>
</feature>
<evidence type="ECO:0000256" key="2">
    <source>
        <dbReference type="ARBA" id="ARBA00004401"/>
    </source>
</evidence>
<feature type="transmembrane region" description="Helical" evidence="6">
    <location>
        <begin position="41"/>
        <end position="65"/>
    </location>
</feature>
<evidence type="ECO:0000256" key="7">
    <source>
        <dbReference type="SAM" id="MobiDB-lite"/>
    </source>
</evidence>
<dbReference type="PANTHER" id="PTHR43390:SF1">
    <property type="entry name" value="CHLOROPLAST PROCESSING PEPTIDASE"/>
    <property type="match status" value="1"/>
</dbReference>
<evidence type="ECO:0000256" key="4">
    <source>
        <dbReference type="ARBA" id="ARBA00013208"/>
    </source>
</evidence>
<dbReference type="CDD" id="cd06530">
    <property type="entry name" value="S26_SPase_I"/>
    <property type="match status" value="1"/>
</dbReference>
<dbReference type="InterPro" id="IPR019533">
    <property type="entry name" value="Peptidase_S26"/>
</dbReference>
<dbReference type="InterPro" id="IPR000223">
    <property type="entry name" value="Pept_S26A_signal_pept_1"/>
</dbReference>
<dbReference type="GO" id="GO:0009003">
    <property type="term" value="F:signal peptidase activity"/>
    <property type="evidence" value="ECO:0007669"/>
    <property type="project" value="UniProtKB-EC"/>
</dbReference>
<dbReference type="EMBL" id="JBHSZO010000010">
    <property type="protein sequence ID" value="MFC7218246.1"/>
    <property type="molecule type" value="Genomic_DNA"/>
</dbReference>
<comment type="subcellular location">
    <subcellularLocation>
        <location evidence="2">Cell membrane</location>
        <topology evidence="2">Single-pass type II membrane protein</topology>
    </subcellularLocation>
    <subcellularLocation>
        <location evidence="6">Membrane</location>
        <topology evidence="6">Single-pass type II membrane protein</topology>
    </subcellularLocation>
</comment>
<evidence type="ECO:0000256" key="1">
    <source>
        <dbReference type="ARBA" id="ARBA00000677"/>
    </source>
</evidence>
<organism evidence="9 10">
    <name type="scientific">Streptomyces polyrhachis</name>
    <dbReference type="NCBI Taxonomy" id="1282885"/>
    <lineage>
        <taxon>Bacteria</taxon>
        <taxon>Bacillati</taxon>
        <taxon>Actinomycetota</taxon>
        <taxon>Actinomycetes</taxon>
        <taxon>Kitasatosporales</taxon>
        <taxon>Streptomycetaceae</taxon>
        <taxon>Streptomyces</taxon>
    </lineage>
</organism>
<dbReference type="PROSITE" id="PS00761">
    <property type="entry name" value="SPASE_I_3"/>
    <property type="match status" value="1"/>
</dbReference>
<keyword evidence="6" id="KW-1133">Transmembrane helix</keyword>
<dbReference type="PANTHER" id="PTHR43390">
    <property type="entry name" value="SIGNAL PEPTIDASE I"/>
    <property type="match status" value="1"/>
</dbReference>
<dbReference type="Gene3D" id="2.10.109.10">
    <property type="entry name" value="Umud Fragment, subunit A"/>
    <property type="match status" value="1"/>
</dbReference>
<evidence type="ECO:0000313" key="9">
    <source>
        <dbReference type="EMBL" id="MFC7218246.1"/>
    </source>
</evidence>
<evidence type="ECO:0000259" key="8">
    <source>
        <dbReference type="Pfam" id="PF10502"/>
    </source>
</evidence>
<feature type="compositionally biased region" description="Low complexity" evidence="7">
    <location>
        <begin position="13"/>
        <end position="22"/>
    </location>
</feature>
<comment type="catalytic activity">
    <reaction evidence="1 6">
        <text>Cleavage of hydrophobic, N-terminal signal or leader sequences from secreted and periplasmic proteins.</text>
        <dbReference type="EC" id="3.4.21.89"/>
    </reaction>
</comment>
<keyword evidence="6" id="KW-0645">Protease</keyword>
<dbReference type="InterPro" id="IPR019758">
    <property type="entry name" value="Pept_S26A_signal_pept_1_CS"/>
</dbReference>
<evidence type="ECO:0000256" key="3">
    <source>
        <dbReference type="ARBA" id="ARBA00009370"/>
    </source>
</evidence>
<dbReference type="SUPFAM" id="SSF51306">
    <property type="entry name" value="LexA/Signal peptidase"/>
    <property type="match status" value="1"/>
</dbReference>
<comment type="caution">
    <text evidence="9">The sequence shown here is derived from an EMBL/GenBank/DDBJ whole genome shotgun (WGS) entry which is preliminary data.</text>
</comment>
<proteinExistence type="inferred from homology"/>
<keyword evidence="6" id="KW-0472">Membrane</keyword>
<dbReference type="Pfam" id="PF10502">
    <property type="entry name" value="Peptidase_S26"/>
    <property type="match status" value="1"/>
</dbReference>
<comment type="similarity">
    <text evidence="3 6">Belongs to the peptidase S26 family.</text>
</comment>
<name>A0ABW2GEB9_9ACTN</name>
<reference evidence="10" key="1">
    <citation type="journal article" date="2019" name="Int. J. Syst. Evol. Microbiol.">
        <title>The Global Catalogue of Microorganisms (GCM) 10K type strain sequencing project: providing services to taxonomists for standard genome sequencing and annotation.</title>
        <authorList>
            <consortium name="The Broad Institute Genomics Platform"/>
            <consortium name="The Broad Institute Genome Sequencing Center for Infectious Disease"/>
            <person name="Wu L."/>
            <person name="Ma J."/>
        </authorList>
    </citation>
    <scope>NUCLEOTIDE SEQUENCE [LARGE SCALE GENOMIC DNA]</scope>
    <source>
        <strain evidence="10">CGMCC 1.13681</strain>
    </source>
</reference>
<gene>
    <name evidence="9" type="primary">lepB</name>
    <name evidence="9" type="ORF">ACFQLX_08715</name>
</gene>
<dbReference type="InterPro" id="IPR036286">
    <property type="entry name" value="LexA/Signal_pep-like_sf"/>
</dbReference>
<evidence type="ECO:0000313" key="10">
    <source>
        <dbReference type="Proteomes" id="UP001596413"/>
    </source>
</evidence>
<protein>
    <recommendedName>
        <fullName evidence="4 6">Signal peptidase I</fullName>
        <ecNumber evidence="4 6">3.4.21.89</ecNumber>
    </recommendedName>
</protein>
<feature type="domain" description="Peptidase S26" evidence="8">
    <location>
        <begin position="45"/>
        <end position="231"/>
    </location>
</feature>
<keyword evidence="10" id="KW-1185">Reference proteome</keyword>
<dbReference type="Proteomes" id="UP001596413">
    <property type="component" value="Unassembled WGS sequence"/>
</dbReference>
<dbReference type="EC" id="3.4.21.89" evidence="4 6"/>
<evidence type="ECO:0000256" key="6">
    <source>
        <dbReference type="RuleBase" id="RU362042"/>
    </source>
</evidence>
<accession>A0ABW2GEB9</accession>
<dbReference type="NCBIfam" id="TIGR02227">
    <property type="entry name" value="sigpep_I_bact"/>
    <property type="match status" value="1"/>
</dbReference>
<keyword evidence="6" id="KW-0812">Transmembrane</keyword>